<feature type="transmembrane region" description="Helical" evidence="9">
    <location>
        <begin position="364"/>
        <end position="385"/>
    </location>
</feature>
<protein>
    <submittedName>
        <fullName evidence="12">Ankyrin repeat-containing protein BDA1-like isoform X1</fullName>
    </submittedName>
</protein>
<dbReference type="SUPFAM" id="SSF48403">
    <property type="entry name" value="Ankyrin repeat"/>
    <property type="match status" value="1"/>
</dbReference>
<proteinExistence type="predicted"/>
<evidence type="ECO:0000256" key="8">
    <source>
        <dbReference type="SAM" id="MobiDB-lite"/>
    </source>
</evidence>
<keyword evidence="3" id="KW-0677">Repeat</keyword>
<dbReference type="RefSeq" id="XP_039122845.1">
    <property type="nucleotide sequence ID" value="XM_039266911.1"/>
</dbReference>
<comment type="subcellular location">
    <subcellularLocation>
        <location evidence="1">Membrane</location>
        <topology evidence="1">Multi-pass membrane protein</topology>
    </subcellularLocation>
</comment>
<feature type="transmembrane region" description="Helical" evidence="9">
    <location>
        <begin position="397"/>
        <end position="422"/>
    </location>
</feature>
<dbReference type="PANTHER" id="PTHR24186:SF38">
    <property type="entry name" value="ANKYRIN REPEAT FAMILY PROTEIN"/>
    <property type="match status" value="1"/>
</dbReference>
<evidence type="ECO:0000256" key="7">
    <source>
        <dbReference type="PROSITE-ProRule" id="PRU00023"/>
    </source>
</evidence>
<evidence type="ECO:0000256" key="6">
    <source>
        <dbReference type="ARBA" id="ARBA00023136"/>
    </source>
</evidence>
<feature type="transmembrane region" description="Helical" evidence="9">
    <location>
        <begin position="484"/>
        <end position="502"/>
    </location>
</feature>
<evidence type="ECO:0000256" key="3">
    <source>
        <dbReference type="ARBA" id="ARBA00022737"/>
    </source>
</evidence>
<sequence>MDPRLEEACHTGNLSMFHSLLQEDKLLLHRFSSSSTASIDNPLHIAASLGHTDLANEIIIGNPDLSSDLNPRALSALHLASAHGHLEIVKLLISKVGSHLCFLKDKDGRLAIHIAATKGRIDILEELIKICPESARALTYQHESILHIAVQSNSFETIEFLVNKLEDDGDINELFNLKDDKGNTILHHAVARRQLQSVKLLLSKGDVAEVNAMNDKGLTALDVLLDSPREYGDLALGEVIRVAGGKIASEMDPQQTSLETNTSRNESSGTTIPPSRSWVSRLFGGRRGTRLQRRTKKHDEVEDNYTPGTLMVVATLIATVTFQSGLNPPGGFTQDNGNNTTADNSSNASPPPGVAILGSNLNYFLLYDMIALFASFSIILILICVRPRKKKIMMKILVVVMLVAVFSTALAFSSGIVAIFMYSNFRISGYLESGWFLLLTIFSSWVFLGIVYLLRKVGWWRKKEGDKVSNIVRNGGRLLWRMRVGVVIIILLISAFLILIYWETFKICESRDDTTLGDASLGGNIIG</sequence>
<dbReference type="AlphaFoldDB" id="A0AB40B6H0"/>
<dbReference type="InterPro" id="IPR036770">
    <property type="entry name" value="Ankyrin_rpt-contain_sf"/>
</dbReference>
<dbReference type="Pfam" id="PF12796">
    <property type="entry name" value="Ank_2"/>
    <property type="match status" value="2"/>
</dbReference>
<dbReference type="Gene3D" id="1.25.40.20">
    <property type="entry name" value="Ankyrin repeat-containing domain"/>
    <property type="match status" value="1"/>
</dbReference>
<feature type="transmembrane region" description="Helical" evidence="9">
    <location>
        <begin position="434"/>
        <end position="454"/>
    </location>
</feature>
<evidence type="ECO:0000256" key="2">
    <source>
        <dbReference type="ARBA" id="ARBA00022692"/>
    </source>
</evidence>
<reference evidence="12" key="2">
    <citation type="submission" date="2025-08" db="UniProtKB">
        <authorList>
            <consortium name="RefSeq"/>
        </authorList>
    </citation>
    <scope>IDENTIFICATION</scope>
</reference>
<feature type="repeat" description="ANK" evidence="7">
    <location>
        <begin position="72"/>
        <end position="95"/>
    </location>
</feature>
<keyword evidence="2 9" id="KW-0812">Transmembrane</keyword>
<dbReference type="Pfam" id="PF13962">
    <property type="entry name" value="PGG"/>
    <property type="match status" value="1"/>
</dbReference>
<feature type="compositionally biased region" description="Low complexity" evidence="8">
    <location>
        <begin position="335"/>
        <end position="348"/>
    </location>
</feature>
<feature type="repeat" description="ANK" evidence="7">
    <location>
        <begin position="181"/>
        <end position="205"/>
    </location>
</feature>
<dbReference type="Proteomes" id="UP001515500">
    <property type="component" value="Chromosome 1"/>
</dbReference>
<dbReference type="Pfam" id="PF00023">
    <property type="entry name" value="Ank"/>
    <property type="match status" value="1"/>
</dbReference>
<organism evidence="11 12">
    <name type="scientific">Dioscorea cayennensis subsp. rotundata</name>
    <name type="common">White Guinea yam</name>
    <name type="synonym">Dioscorea rotundata</name>
    <dbReference type="NCBI Taxonomy" id="55577"/>
    <lineage>
        <taxon>Eukaryota</taxon>
        <taxon>Viridiplantae</taxon>
        <taxon>Streptophyta</taxon>
        <taxon>Embryophyta</taxon>
        <taxon>Tracheophyta</taxon>
        <taxon>Spermatophyta</taxon>
        <taxon>Magnoliopsida</taxon>
        <taxon>Liliopsida</taxon>
        <taxon>Dioscoreales</taxon>
        <taxon>Dioscoreaceae</taxon>
        <taxon>Dioscorea</taxon>
    </lineage>
</organism>
<evidence type="ECO:0000256" key="4">
    <source>
        <dbReference type="ARBA" id="ARBA00022989"/>
    </source>
</evidence>
<evidence type="ECO:0000259" key="10">
    <source>
        <dbReference type="Pfam" id="PF13962"/>
    </source>
</evidence>
<keyword evidence="4 9" id="KW-1133">Transmembrane helix</keyword>
<dbReference type="GO" id="GO:0005886">
    <property type="term" value="C:plasma membrane"/>
    <property type="evidence" value="ECO:0007669"/>
    <property type="project" value="TreeGrafter"/>
</dbReference>
<keyword evidence="11" id="KW-1185">Reference proteome</keyword>
<dbReference type="PROSITE" id="PS50088">
    <property type="entry name" value="ANK_REPEAT"/>
    <property type="match status" value="3"/>
</dbReference>
<dbReference type="PANTHER" id="PTHR24186">
    <property type="entry name" value="PROTEIN PHOSPHATASE 1 REGULATORY SUBUNIT"/>
    <property type="match status" value="1"/>
</dbReference>
<feature type="region of interest" description="Disordered" evidence="8">
    <location>
        <begin position="328"/>
        <end position="349"/>
    </location>
</feature>
<dbReference type="GeneID" id="120259323"/>
<reference evidence="11" key="1">
    <citation type="submission" date="2025-05" db="UniProtKB">
        <authorList>
            <consortium name="RefSeq"/>
        </authorList>
    </citation>
    <scope>NUCLEOTIDE SEQUENCE [LARGE SCALE GENOMIC DNA]</scope>
</reference>
<dbReference type="InterPro" id="IPR026961">
    <property type="entry name" value="PGG_dom"/>
</dbReference>
<dbReference type="SMART" id="SM00248">
    <property type="entry name" value="ANK"/>
    <property type="match status" value="5"/>
</dbReference>
<name>A0AB40B6H0_DIOCR</name>
<dbReference type="PROSITE" id="PS50297">
    <property type="entry name" value="ANK_REP_REGION"/>
    <property type="match status" value="3"/>
</dbReference>
<evidence type="ECO:0000256" key="5">
    <source>
        <dbReference type="ARBA" id="ARBA00023043"/>
    </source>
</evidence>
<keyword evidence="6 9" id="KW-0472">Membrane</keyword>
<accession>A0AB40B6H0</accession>
<evidence type="ECO:0000313" key="11">
    <source>
        <dbReference type="Proteomes" id="UP001515500"/>
    </source>
</evidence>
<evidence type="ECO:0000256" key="9">
    <source>
        <dbReference type="SAM" id="Phobius"/>
    </source>
</evidence>
<feature type="compositionally biased region" description="Polar residues" evidence="8">
    <location>
        <begin position="252"/>
        <end position="276"/>
    </location>
</feature>
<keyword evidence="5 7" id="KW-0040">ANK repeat</keyword>
<dbReference type="InterPro" id="IPR002110">
    <property type="entry name" value="Ankyrin_rpt"/>
</dbReference>
<feature type="domain" description="PGG" evidence="10">
    <location>
        <begin position="308"/>
        <end position="418"/>
    </location>
</feature>
<evidence type="ECO:0000313" key="12">
    <source>
        <dbReference type="RefSeq" id="XP_039122845.1"/>
    </source>
</evidence>
<gene>
    <name evidence="12" type="primary">LOC120259323</name>
</gene>
<evidence type="ECO:0000256" key="1">
    <source>
        <dbReference type="ARBA" id="ARBA00004141"/>
    </source>
</evidence>
<feature type="repeat" description="ANK" evidence="7">
    <location>
        <begin position="107"/>
        <end position="129"/>
    </location>
</feature>
<feature type="region of interest" description="Disordered" evidence="8">
    <location>
        <begin position="251"/>
        <end position="276"/>
    </location>
</feature>